<keyword evidence="2" id="KW-1185">Reference proteome</keyword>
<reference evidence="3" key="1">
    <citation type="submission" date="2025-08" db="UniProtKB">
        <authorList>
            <consortium name="RefSeq"/>
        </authorList>
    </citation>
    <scope>IDENTIFICATION</scope>
</reference>
<sequence length="269" mass="30659">MAAEEEEEEEEVLLSLFDSYWFEHGILSKKSPSQPQEATNPSLQVDQSAQEATQQQVPDFPSLSCLPRSLSDDQFSNTKGSLFSSDSLSPHSILMSTTTPKLHTIFSGKQVIEFSKRSVKQEQVPAAQTRRVHGHGERNRRRRRRIGPSKSLSDLEFDELKGFMDLGFVFTEEDKDSKLVSIIPGLQRLGSIGEQDRDEEDQRNNNNNNNTDPSSHHVVSRPYLSEAWDALDQRKKENKLVNWRIPANLGKDMKHNLRFWAHTVASTVR</sequence>
<protein>
    <submittedName>
        <fullName evidence="3">Uncharacterized protein LOC110769728</fullName>
    </submittedName>
</protein>
<name>A0A6P5TR78_PRUAV</name>
<organism evidence="2 3">
    <name type="scientific">Prunus avium</name>
    <name type="common">Cherry</name>
    <name type="synonym">Cerasus avium</name>
    <dbReference type="NCBI Taxonomy" id="42229"/>
    <lineage>
        <taxon>Eukaryota</taxon>
        <taxon>Viridiplantae</taxon>
        <taxon>Streptophyta</taxon>
        <taxon>Embryophyta</taxon>
        <taxon>Tracheophyta</taxon>
        <taxon>Spermatophyta</taxon>
        <taxon>Magnoliopsida</taxon>
        <taxon>eudicotyledons</taxon>
        <taxon>Gunneridae</taxon>
        <taxon>Pentapetalae</taxon>
        <taxon>rosids</taxon>
        <taxon>fabids</taxon>
        <taxon>Rosales</taxon>
        <taxon>Rosaceae</taxon>
        <taxon>Amygdaloideae</taxon>
        <taxon>Amygdaleae</taxon>
        <taxon>Prunus</taxon>
    </lineage>
</organism>
<dbReference type="KEGG" id="pavi:110769728"/>
<dbReference type="AlphaFoldDB" id="A0A6P5TR78"/>
<dbReference type="PANTHER" id="PTHR33785">
    <property type="entry name" value="OS06G0550800 PROTEIN"/>
    <property type="match status" value="1"/>
</dbReference>
<feature type="compositionally biased region" description="Basic residues" evidence="1">
    <location>
        <begin position="130"/>
        <end position="147"/>
    </location>
</feature>
<evidence type="ECO:0000313" key="2">
    <source>
        <dbReference type="Proteomes" id="UP000515124"/>
    </source>
</evidence>
<feature type="compositionally biased region" description="Polar residues" evidence="1">
    <location>
        <begin position="30"/>
        <end position="57"/>
    </location>
</feature>
<dbReference type="GeneID" id="110769728"/>
<feature type="region of interest" description="Disordered" evidence="1">
    <location>
        <begin position="28"/>
        <end position="63"/>
    </location>
</feature>
<dbReference type="Proteomes" id="UP000515124">
    <property type="component" value="Unplaced"/>
</dbReference>
<gene>
    <name evidence="3" type="primary">LOC110769728</name>
</gene>
<evidence type="ECO:0000256" key="1">
    <source>
        <dbReference type="SAM" id="MobiDB-lite"/>
    </source>
</evidence>
<feature type="region of interest" description="Disordered" evidence="1">
    <location>
        <begin position="117"/>
        <end position="147"/>
    </location>
</feature>
<dbReference type="InterPro" id="IPR012881">
    <property type="entry name" value="DUF1685"/>
</dbReference>
<dbReference type="RefSeq" id="XP_021829449.1">
    <property type="nucleotide sequence ID" value="XM_021973757.1"/>
</dbReference>
<dbReference type="Pfam" id="PF07939">
    <property type="entry name" value="DUF1685"/>
    <property type="match status" value="1"/>
</dbReference>
<feature type="region of interest" description="Disordered" evidence="1">
    <location>
        <begin position="191"/>
        <end position="219"/>
    </location>
</feature>
<evidence type="ECO:0000313" key="3">
    <source>
        <dbReference type="RefSeq" id="XP_021829449.1"/>
    </source>
</evidence>
<proteinExistence type="predicted"/>
<accession>A0A6P5TR78</accession>
<dbReference type="PANTHER" id="PTHR33785:SF12">
    <property type="entry name" value="DUF1685 FAMILY PROTEIN"/>
    <property type="match status" value="1"/>
</dbReference>